<protein>
    <recommendedName>
        <fullName evidence="6">DUF624 domain-containing protein</fullName>
    </recommendedName>
</protein>
<dbReference type="RefSeq" id="WP_101578086.1">
    <property type="nucleotide sequence ID" value="NZ_PGVA01000032.1"/>
</dbReference>
<comment type="caution">
    <text evidence="2">The sequence shown here is derived from an EMBL/GenBank/DDBJ whole genome shotgun (WGS) entry which is preliminary data.</text>
</comment>
<dbReference type="AlphaFoldDB" id="A0A2N5GK07"/>
<feature type="transmembrane region" description="Helical" evidence="1">
    <location>
        <begin position="20"/>
        <end position="50"/>
    </location>
</feature>
<keyword evidence="1" id="KW-1133">Transmembrane helix</keyword>
<keyword evidence="1" id="KW-0472">Membrane</keyword>
<reference evidence="3 5" key="2">
    <citation type="submission" date="2017-12" db="EMBL/GenBank/DDBJ databases">
        <title>Comparative Functional Genomics of Dry Heat Resistant strains isolated from the Viking Spacecraft.</title>
        <authorList>
            <person name="Seuylemezian A."/>
            <person name="Cooper K."/>
            <person name="Vaishampayan P."/>
        </authorList>
    </citation>
    <scope>NUCLEOTIDE SEQUENCE [LARGE SCALE GENOMIC DNA]</scope>
    <source>
        <strain evidence="3 5">ATCC 29669</strain>
    </source>
</reference>
<sequence>MNNSVLNKLHGLSVWISNLVFINILWLVFTVFGGILLGFFPATTAMVLIIKKLLVEKNEFSIKKEFVRLYKSQFKKSNHLFFPFSLCGFIIVADIRFFSLMDFPYSSFVVYLFYLLLFLLTMLFFYSLIVYSDSIGNKEIYKGSLYILLNNPMTNLYILTGLLLLLFLTAKVTGLFFLFSGSIFSVYLLITVARTVKKINIKSIDINF</sequence>
<feature type="transmembrane region" description="Helical" evidence="1">
    <location>
        <begin position="80"/>
        <end position="99"/>
    </location>
</feature>
<evidence type="ECO:0000256" key="1">
    <source>
        <dbReference type="SAM" id="Phobius"/>
    </source>
</evidence>
<evidence type="ECO:0000313" key="4">
    <source>
        <dbReference type="Proteomes" id="UP000234951"/>
    </source>
</evidence>
<dbReference type="EMBL" id="PGVD01000076">
    <property type="protein sequence ID" value="PLR89879.1"/>
    <property type="molecule type" value="Genomic_DNA"/>
</dbReference>
<organism evidence="2 4">
    <name type="scientific">Bacillus canaveralius</name>
    <dbReference type="NCBI Taxonomy" id="1403243"/>
    <lineage>
        <taxon>Bacteria</taxon>
        <taxon>Bacillati</taxon>
        <taxon>Bacillota</taxon>
        <taxon>Bacilli</taxon>
        <taxon>Bacillales</taxon>
        <taxon>Bacillaceae</taxon>
        <taxon>Bacillus</taxon>
    </lineage>
</organism>
<evidence type="ECO:0000313" key="2">
    <source>
        <dbReference type="EMBL" id="PLR81657.1"/>
    </source>
</evidence>
<dbReference type="Proteomes" id="UP000234951">
    <property type="component" value="Unassembled WGS sequence"/>
</dbReference>
<gene>
    <name evidence="2" type="ORF">CU635_14460</name>
    <name evidence="3" type="ORF">CVD25_20670</name>
</gene>
<name>A0A2N5GK07_9BACI</name>
<keyword evidence="1" id="KW-0812">Transmembrane</keyword>
<dbReference type="OrthoDB" id="2182676at2"/>
<keyword evidence="5" id="KW-1185">Reference proteome</keyword>
<accession>A0A2N5GK07</accession>
<evidence type="ECO:0000313" key="3">
    <source>
        <dbReference type="EMBL" id="PLR89879.1"/>
    </source>
</evidence>
<dbReference type="Pfam" id="PF04854">
    <property type="entry name" value="DUF624"/>
    <property type="match status" value="1"/>
</dbReference>
<dbReference type="EMBL" id="PGVA01000032">
    <property type="protein sequence ID" value="PLR81657.1"/>
    <property type="molecule type" value="Genomic_DNA"/>
</dbReference>
<dbReference type="InterPro" id="IPR006938">
    <property type="entry name" value="DUF624"/>
</dbReference>
<feature type="transmembrane region" description="Helical" evidence="1">
    <location>
        <begin position="143"/>
        <end position="168"/>
    </location>
</feature>
<reference evidence="2 4" key="1">
    <citation type="submission" date="2017-11" db="EMBL/GenBank/DDBJ databases">
        <title>Comparitive Functional Genomics of Dry Heat Resistant strains isolated from the Viking Spacecraft.</title>
        <authorList>
            <person name="Seuylemezian A."/>
            <person name="Cooper K."/>
            <person name="Vaishampayan P."/>
        </authorList>
    </citation>
    <scope>NUCLEOTIDE SEQUENCE [LARGE SCALE GENOMIC DNA]</scope>
    <source>
        <strain evidence="2 4">M4.6</strain>
    </source>
</reference>
<proteinExistence type="predicted"/>
<evidence type="ECO:0000313" key="5">
    <source>
        <dbReference type="Proteomes" id="UP000235114"/>
    </source>
</evidence>
<feature type="transmembrane region" description="Helical" evidence="1">
    <location>
        <begin position="174"/>
        <end position="193"/>
    </location>
</feature>
<evidence type="ECO:0008006" key="6">
    <source>
        <dbReference type="Google" id="ProtNLM"/>
    </source>
</evidence>
<feature type="transmembrane region" description="Helical" evidence="1">
    <location>
        <begin position="111"/>
        <end position="131"/>
    </location>
</feature>
<dbReference type="Proteomes" id="UP000235114">
    <property type="component" value="Unassembled WGS sequence"/>
</dbReference>